<dbReference type="PANTHER" id="PTHR16128">
    <property type="entry name" value="FAD/NAD(P)-BINDING OXIDOREDUCTASE FAMILY PROTEIN"/>
    <property type="match status" value="1"/>
</dbReference>
<reference evidence="2 3" key="1">
    <citation type="submission" date="2019-01" db="EMBL/GenBank/DDBJ databases">
        <authorList>
            <person name="Chen W.-M."/>
        </authorList>
    </citation>
    <scope>NUCLEOTIDE SEQUENCE [LARGE SCALE GENOMIC DNA]</scope>
    <source>
        <strain evidence="2 3">ICH-3</strain>
    </source>
</reference>
<dbReference type="InterPro" id="IPR036188">
    <property type="entry name" value="FAD/NAD-bd_sf"/>
</dbReference>
<evidence type="ECO:0000313" key="2">
    <source>
        <dbReference type="EMBL" id="RVT53614.1"/>
    </source>
</evidence>
<proteinExistence type="predicted"/>
<dbReference type="Proteomes" id="UP000288178">
    <property type="component" value="Unassembled WGS sequence"/>
</dbReference>
<dbReference type="PRINTS" id="PR00419">
    <property type="entry name" value="ADXRDTASE"/>
</dbReference>
<comment type="caution">
    <text evidence="2">The sequence shown here is derived from an EMBL/GenBank/DDBJ whole genome shotgun (WGS) entry which is preliminary data.</text>
</comment>
<evidence type="ECO:0000313" key="3">
    <source>
        <dbReference type="Proteomes" id="UP000288178"/>
    </source>
</evidence>
<dbReference type="Gene3D" id="3.90.660.10">
    <property type="match status" value="1"/>
</dbReference>
<evidence type="ECO:0000259" key="1">
    <source>
        <dbReference type="Pfam" id="PF01593"/>
    </source>
</evidence>
<gene>
    <name evidence="2" type="ORF">ENE75_01580</name>
</gene>
<dbReference type="EMBL" id="SACT01000001">
    <property type="protein sequence ID" value="RVT53614.1"/>
    <property type="molecule type" value="Genomic_DNA"/>
</dbReference>
<sequence length="360" mass="38174">MNAVSNDVSAGGVPGATVAIIGAGLAGAACARGLQAAGVQVTVFDKSRGVGGRLATRRAGVNLPGQAEAVEVGFDHGAPQIVARSPRLRAVVARAEQAGVLAPWAPRVHAPWPGPTHGPGHIALPGMPGFVRHVLGDTPVQLAQAVQRLQRGRDGRWRVIVDGREAGVFDQVVLAMPPTQAAALLTGHHEVWSEALAAWPMCPVWTLMAVTDEVDWPWDAAEPPTGALTWITRNDRRPGRTRLPGHAVWVAHAHAAWSQGHLDDDPADVAEALSAALAESWSRDERATVRWHHRAVHRWRYAASGRPPVDARLCWWDAGRGLGVCGDYLAGGDVDGAWRSGDELGDRMAAELESMGLLAA</sequence>
<keyword evidence="3" id="KW-1185">Reference proteome</keyword>
<feature type="domain" description="Amine oxidase" evidence="1">
    <location>
        <begin position="127"/>
        <end position="341"/>
    </location>
</feature>
<organism evidence="2 3">
    <name type="scientific">Rubrivivax albus</name>
    <dbReference type="NCBI Taxonomy" id="2499835"/>
    <lineage>
        <taxon>Bacteria</taxon>
        <taxon>Pseudomonadati</taxon>
        <taxon>Pseudomonadota</taxon>
        <taxon>Betaproteobacteria</taxon>
        <taxon>Burkholderiales</taxon>
        <taxon>Sphaerotilaceae</taxon>
        <taxon>Rubrivivax</taxon>
    </lineage>
</organism>
<accession>A0A3S2TP11</accession>
<dbReference type="SUPFAM" id="SSF51905">
    <property type="entry name" value="FAD/NAD(P)-binding domain"/>
    <property type="match status" value="1"/>
</dbReference>
<dbReference type="RefSeq" id="WP_128194948.1">
    <property type="nucleotide sequence ID" value="NZ_SACT01000001.1"/>
</dbReference>
<dbReference type="InterPro" id="IPR002937">
    <property type="entry name" value="Amino_oxidase"/>
</dbReference>
<name>A0A3S2TP11_9BURK</name>
<dbReference type="Pfam" id="PF01593">
    <property type="entry name" value="Amino_oxidase"/>
    <property type="match status" value="1"/>
</dbReference>
<dbReference type="Pfam" id="PF13450">
    <property type="entry name" value="NAD_binding_8"/>
    <property type="match status" value="1"/>
</dbReference>
<dbReference type="AlphaFoldDB" id="A0A3S2TP11"/>
<dbReference type="Gene3D" id="3.50.50.60">
    <property type="entry name" value="FAD/NAD(P)-binding domain"/>
    <property type="match status" value="1"/>
</dbReference>
<dbReference type="OrthoDB" id="5792777at2"/>
<dbReference type="PANTHER" id="PTHR16128:SF5">
    <property type="entry name" value="FAD_NAD(P)-BINDING OXIDOREDUCTASE FAMILY PROTEIN"/>
    <property type="match status" value="1"/>
</dbReference>
<protein>
    <submittedName>
        <fullName evidence="2">FAD-dependent oxidoreductase</fullName>
    </submittedName>
</protein>
<dbReference type="GO" id="GO:0016491">
    <property type="term" value="F:oxidoreductase activity"/>
    <property type="evidence" value="ECO:0007669"/>
    <property type="project" value="InterPro"/>
</dbReference>